<evidence type="ECO:0000313" key="1">
    <source>
        <dbReference type="EMBL" id="PVE50219.1"/>
    </source>
</evidence>
<organism evidence="1 2">
    <name type="scientific">Rhizobium rhizogenes</name>
    <name type="common">Agrobacterium rhizogenes</name>
    <dbReference type="NCBI Taxonomy" id="359"/>
    <lineage>
        <taxon>Bacteria</taxon>
        <taxon>Pseudomonadati</taxon>
        <taxon>Pseudomonadota</taxon>
        <taxon>Alphaproteobacteria</taxon>
        <taxon>Hyphomicrobiales</taxon>
        <taxon>Rhizobiaceae</taxon>
        <taxon>Rhizobium/Agrobacterium group</taxon>
        <taxon>Rhizobium</taxon>
    </lineage>
</organism>
<reference evidence="1 2" key="1">
    <citation type="submission" date="2018-04" db="EMBL/GenBank/DDBJ databases">
        <authorList>
            <person name="Hagen T."/>
        </authorList>
    </citation>
    <scope>NUCLEOTIDE SEQUENCE [LARGE SCALE GENOMIC DNA]</scope>
    <source>
        <strain evidence="1 2">TPD7009</strain>
    </source>
</reference>
<name>A0AA92BZD0_RHIRH</name>
<sequence length="23" mass="2510">MVLSLARGPLHVRCSDVSTILNQ</sequence>
<dbReference type="Proteomes" id="UP000244335">
    <property type="component" value="Unassembled WGS sequence"/>
</dbReference>
<evidence type="ECO:0000313" key="2">
    <source>
        <dbReference type="Proteomes" id="UP000244335"/>
    </source>
</evidence>
<comment type="caution">
    <text evidence="1">The sequence shown here is derived from an EMBL/GenBank/DDBJ whole genome shotgun (WGS) entry which is preliminary data.</text>
</comment>
<accession>A0AA92BZD0</accession>
<gene>
    <name evidence="1" type="ORF">DC430_22790</name>
</gene>
<dbReference type="EMBL" id="QDFR01000013">
    <property type="protein sequence ID" value="PVE50219.1"/>
    <property type="molecule type" value="Genomic_DNA"/>
</dbReference>
<dbReference type="AlphaFoldDB" id="A0AA92BZD0"/>
<proteinExistence type="predicted"/>
<protein>
    <submittedName>
        <fullName evidence="1">Uncharacterized protein</fullName>
    </submittedName>
</protein>